<keyword evidence="2" id="KW-1185">Reference proteome</keyword>
<dbReference type="Proteomes" id="UP001177670">
    <property type="component" value="Unassembled WGS sequence"/>
</dbReference>
<reference evidence="1" key="1">
    <citation type="submission" date="2021-10" db="EMBL/GenBank/DDBJ databases">
        <title>Melipona bicolor Genome sequencing and assembly.</title>
        <authorList>
            <person name="Araujo N.S."/>
            <person name="Arias M.C."/>
        </authorList>
    </citation>
    <scope>NUCLEOTIDE SEQUENCE</scope>
    <source>
        <strain evidence="1">USP_2M_L1-L4_2017</strain>
        <tissue evidence="1">Whole body</tissue>
    </source>
</reference>
<organism evidence="1 2">
    <name type="scientific">Melipona bicolor</name>
    <dbReference type="NCBI Taxonomy" id="60889"/>
    <lineage>
        <taxon>Eukaryota</taxon>
        <taxon>Metazoa</taxon>
        <taxon>Ecdysozoa</taxon>
        <taxon>Arthropoda</taxon>
        <taxon>Hexapoda</taxon>
        <taxon>Insecta</taxon>
        <taxon>Pterygota</taxon>
        <taxon>Neoptera</taxon>
        <taxon>Endopterygota</taxon>
        <taxon>Hymenoptera</taxon>
        <taxon>Apocrita</taxon>
        <taxon>Aculeata</taxon>
        <taxon>Apoidea</taxon>
        <taxon>Anthophila</taxon>
        <taxon>Apidae</taxon>
        <taxon>Melipona</taxon>
    </lineage>
</organism>
<gene>
    <name evidence="1" type="ORF">K0M31_006958</name>
</gene>
<feature type="non-terminal residue" evidence="1">
    <location>
        <position position="1"/>
    </location>
</feature>
<name>A0AA40KKZ8_9HYME</name>
<protein>
    <submittedName>
        <fullName evidence="1">Uncharacterized protein</fullName>
    </submittedName>
</protein>
<evidence type="ECO:0000313" key="2">
    <source>
        <dbReference type="Proteomes" id="UP001177670"/>
    </source>
</evidence>
<accession>A0AA40KKZ8</accession>
<sequence length="53" mass="6115">HVRKSLTHLIREEQEAEKQLLQKKAFVVSEDAPRKKAGVRDEWGLEALRCSLS</sequence>
<dbReference type="EMBL" id="JAHYIQ010000019">
    <property type="protein sequence ID" value="KAK1123928.1"/>
    <property type="molecule type" value="Genomic_DNA"/>
</dbReference>
<dbReference type="AlphaFoldDB" id="A0AA40KKZ8"/>
<comment type="caution">
    <text evidence="1">The sequence shown here is derived from an EMBL/GenBank/DDBJ whole genome shotgun (WGS) entry which is preliminary data.</text>
</comment>
<proteinExistence type="predicted"/>
<evidence type="ECO:0000313" key="1">
    <source>
        <dbReference type="EMBL" id="KAK1123928.1"/>
    </source>
</evidence>